<dbReference type="CDD" id="cd16448">
    <property type="entry name" value="RING-H2"/>
    <property type="match status" value="1"/>
</dbReference>
<reference evidence="4" key="1">
    <citation type="submission" date="2022-10" db="EMBL/GenBank/DDBJ databases">
        <authorList>
            <person name="Chen Y."/>
            <person name="Dougan E. K."/>
            <person name="Chan C."/>
            <person name="Rhodes N."/>
            <person name="Thang M."/>
        </authorList>
    </citation>
    <scope>NUCLEOTIDE SEQUENCE</scope>
</reference>
<dbReference type="InterPro" id="IPR013083">
    <property type="entry name" value="Znf_RING/FYVE/PHD"/>
</dbReference>
<dbReference type="GO" id="GO:0008270">
    <property type="term" value="F:zinc ion binding"/>
    <property type="evidence" value="ECO:0007669"/>
    <property type="project" value="UniProtKB-KW"/>
</dbReference>
<proteinExistence type="predicted"/>
<feature type="region of interest" description="Disordered" evidence="2">
    <location>
        <begin position="230"/>
        <end position="259"/>
    </location>
</feature>
<evidence type="ECO:0000256" key="2">
    <source>
        <dbReference type="SAM" id="MobiDB-lite"/>
    </source>
</evidence>
<accession>A0A9P1GDB2</accession>
<dbReference type="EMBL" id="CAMXCT030004656">
    <property type="protein sequence ID" value="CAL4797148.1"/>
    <property type="molecule type" value="Genomic_DNA"/>
</dbReference>
<keyword evidence="1" id="KW-0863">Zinc-finger</keyword>
<feature type="region of interest" description="Disordered" evidence="2">
    <location>
        <begin position="91"/>
        <end position="117"/>
    </location>
</feature>
<sequence>CSWHCPRSEAIGRQERVKAEGLTPRVQMVRPCAALNAAAQNILPEHAPDVVPQRKPHGFPLVHSDADQRHQSQPYLTAVISLVLPFPVNAPGNPSQPVDEPSAEATAGRNQPSMQWASMSQMPAELRDLLPFPVLAPPTVPAFADRPEFEFLRMDSQQQWPHPPSLREPQLSMLEGPVRPQIEDFHFVQQHVAYHRHQTNCDMPMNRPAVQMRSNLDRQYRAQMFEFHQTQQHVERSRKQKKERSRQSRLSTEESEYDGAPDVCPLCREKFEVDESVLRLVCKHLYHVECWTEYMCHGERLVCPVCRGGSHVVARYRIPADQTSPPLPPSRPVTPERSNDRDTPDAFNIFTPPPGRAPRGTSDSSAVGTPFFSPDNQEAYPWWPSESFEPTAAYHSISIPDRAGIIIDPGAYTNLIGENTARAFAQKAIENGHKPRQWKMKPMYVQGVGEGQQKCEWTVSIPIACKLSVGGKTVCLNYFEAPVVGGSGARLPALLGLRSLTSLSATLCMHENNEALYVPLPGGPIEDFASMPKVPTVQSTIRPFDHDD</sequence>
<dbReference type="Gene3D" id="3.30.40.10">
    <property type="entry name" value="Zinc/RING finger domain, C3HC4 (zinc finger)"/>
    <property type="match status" value="1"/>
</dbReference>
<dbReference type="SUPFAM" id="SSF57850">
    <property type="entry name" value="RING/U-box"/>
    <property type="match status" value="1"/>
</dbReference>
<feature type="region of interest" description="Disordered" evidence="2">
    <location>
        <begin position="317"/>
        <end position="370"/>
    </location>
</feature>
<evidence type="ECO:0000313" key="6">
    <source>
        <dbReference type="Proteomes" id="UP001152797"/>
    </source>
</evidence>
<gene>
    <name evidence="4" type="ORF">C1SCF055_LOCUS35167</name>
</gene>
<dbReference type="InterPro" id="IPR001841">
    <property type="entry name" value="Znf_RING"/>
</dbReference>
<keyword evidence="6" id="KW-1185">Reference proteome</keyword>
<protein>
    <submittedName>
        <fullName evidence="5">RING-type domain-containing protein</fullName>
    </submittedName>
</protein>
<name>A0A9P1GDB2_9DINO</name>
<keyword evidence="1" id="KW-0862">Zinc</keyword>
<feature type="non-terminal residue" evidence="4">
    <location>
        <position position="1"/>
    </location>
</feature>
<evidence type="ECO:0000313" key="5">
    <source>
        <dbReference type="EMBL" id="CAL4797148.1"/>
    </source>
</evidence>
<evidence type="ECO:0000256" key="1">
    <source>
        <dbReference type="PROSITE-ProRule" id="PRU00175"/>
    </source>
</evidence>
<dbReference type="Pfam" id="PF13639">
    <property type="entry name" value="zf-RING_2"/>
    <property type="match status" value="1"/>
</dbReference>
<comment type="caution">
    <text evidence="4">The sequence shown here is derived from an EMBL/GenBank/DDBJ whole genome shotgun (WGS) entry which is preliminary data.</text>
</comment>
<dbReference type="PROSITE" id="PS50089">
    <property type="entry name" value="ZF_RING_2"/>
    <property type="match status" value="1"/>
</dbReference>
<dbReference type="EMBL" id="CAMXCT010004656">
    <property type="protein sequence ID" value="CAI4009836.1"/>
    <property type="molecule type" value="Genomic_DNA"/>
</dbReference>
<dbReference type="AlphaFoldDB" id="A0A9P1GDB2"/>
<evidence type="ECO:0000313" key="4">
    <source>
        <dbReference type="EMBL" id="CAI4009836.1"/>
    </source>
</evidence>
<feature type="compositionally biased region" description="Polar residues" evidence="2">
    <location>
        <begin position="108"/>
        <end position="117"/>
    </location>
</feature>
<keyword evidence="1" id="KW-0479">Metal-binding</keyword>
<feature type="domain" description="RING-type" evidence="3">
    <location>
        <begin position="264"/>
        <end position="307"/>
    </location>
</feature>
<dbReference type="Proteomes" id="UP001152797">
    <property type="component" value="Unassembled WGS sequence"/>
</dbReference>
<organism evidence="4">
    <name type="scientific">Cladocopium goreaui</name>
    <dbReference type="NCBI Taxonomy" id="2562237"/>
    <lineage>
        <taxon>Eukaryota</taxon>
        <taxon>Sar</taxon>
        <taxon>Alveolata</taxon>
        <taxon>Dinophyceae</taxon>
        <taxon>Suessiales</taxon>
        <taxon>Symbiodiniaceae</taxon>
        <taxon>Cladocopium</taxon>
    </lineage>
</organism>
<dbReference type="OrthoDB" id="427406at2759"/>
<dbReference type="EMBL" id="CAMXCT020004656">
    <property type="protein sequence ID" value="CAL1163211.1"/>
    <property type="molecule type" value="Genomic_DNA"/>
</dbReference>
<reference evidence="5 6" key="2">
    <citation type="submission" date="2024-05" db="EMBL/GenBank/DDBJ databases">
        <authorList>
            <person name="Chen Y."/>
            <person name="Shah S."/>
            <person name="Dougan E. K."/>
            <person name="Thang M."/>
            <person name="Chan C."/>
        </authorList>
    </citation>
    <scope>NUCLEOTIDE SEQUENCE [LARGE SCALE GENOMIC DNA]</scope>
</reference>
<evidence type="ECO:0000259" key="3">
    <source>
        <dbReference type="PROSITE" id="PS50089"/>
    </source>
</evidence>